<sequence>MHRTPKTIRTLTHGRKGLAVLGLAAAAAVLATVPAAADDHSTGQTQVSTFVAPVAPDDHAMGGADDHAMGGADDHANLPPQ</sequence>
<gene>
    <name evidence="3" type="ORF">GCM10010315_24640</name>
</gene>
<accession>A0ABN3TSK1</accession>
<proteinExistence type="predicted"/>
<protein>
    <submittedName>
        <fullName evidence="3">Uncharacterized protein</fullName>
    </submittedName>
</protein>
<evidence type="ECO:0000313" key="4">
    <source>
        <dbReference type="Proteomes" id="UP001500886"/>
    </source>
</evidence>
<keyword evidence="2" id="KW-0732">Signal</keyword>
<organism evidence="3 4">
    <name type="scientific">Streptomyces luteosporeus</name>
    <dbReference type="NCBI Taxonomy" id="173856"/>
    <lineage>
        <taxon>Bacteria</taxon>
        <taxon>Bacillati</taxon>
        <taxon>Actinomycetota</taxon>
        <taxon>Actinomycetes</taxon>
        <taxon>Kitasatosporales</taxon>
        <taxon>Streptomycetaceae</taxon>
        <taxon>Streptomyces</taxon>
    </lineage>
</organism>
<dbReference type="EMBL" id="BAAASL010000008">
    <property type="protein sequence ID" value="GAA2715470.1"/>
    <property type="molecule type" value="Genomic_DNA"/>
</dbReference>
<feature type="chain" id="PRO_5045673376" evidence="2">
    <location>
        <begin position="38"/>
        <end position="81"/>
    </location>
</feature>
<feature type="compositionally biased region" description="Basic and acidic residues" evidence="1">
    <location>
        <begin position="56"/>
        <end position="81"/>
    </location>
</feature>
<comment type="caution">
    <text evidence="3">The sequence shown here is derived from an EMBL/GenBank/DDBJ whole genome shotgun (WGS) entry which is preliminary data.</text>
</comment>
<keyword evidence="4" id="KW-1185">Reference proteome</keyword>
<dbReference type="RefSeq" id="WP_344435078.1">
    <property type="nucleotide sequence ID" value="NZ_BAAASL010000008.1"/>
</dbReference>
<feature type="region of interest" description="Disordered" evidence="1">
    <location>
        <begin position="55"/>
        <end position="81"/>
    </location>
</feature>
<name>A0ABN3TSK1_9ACTN</name>
<evidence type="ECO:0000256" key="2">
    <source>
        <dbReference type="SAM" id="SignalP"/>
    </source>
</evidence>
<reference evidence="3 4" key="1">
    <citation type="journal article" date="2019" name="Int. J. Syst. Evol. Microbiol.">
        <title>The Global Catalogue of Microorganisms (GCM) 10K type strain sequencing project: providing services to taxonomists for standard genome sequencing and annotation.</title>
        <authorList>
            <consortium name="The Broad Institute Genomics Platform"/>
            <consortium name="The Broad Institute Genome Sequencing Center for Infectious Disease"/>
            <person name="Wu L."/>
            <person name="Ma J."/>
        </authorList>
    </citation>
    <scope>NUCLEOTIDE SEQUENCE [LARGE SCALE GENOMIC DNA]</scope>
    <source>
        <strain evidence="3 4">JCM 4542</strain>
    </source>
</reference>
<evidence type="ECO:0000256" key="1">
    <source>
        <dbReference type="SAM" id="MobiDB-lite"/>
    </source>
</evidence>
<dbReference type="Proteomes" id="UP001500886">
    <property type="component" value="Unassembled WGS sequence"/>
</dbReference>
<feature type="signal peptide" evidence="2">
    <location>
        <begin position="1"/>
        <end position="37"/>
    </location>
</feature>
<evidence type="ECO:0000313" key="3">
    <source>
        <dbReference type="EMBL" id="GAA2715470.1"/>
    </source>
</evidence>